<dbReference type="PRINTS" id="PR01036">
    <property type="entry name" value="TCRTETB"/>
</dbReference>
<feature type="transmembrane region" description="Helical" evidence="6">
    <location>
        <begin position="316"/>
        <end position="337"/>
    </location>
</feature>
<dbReference type="KEGG" id="ahw:NCTC11636_01681"/>
<dbReference type="Proteomes" id="UP000266895">
    <property type="component" value="Chromosome"/>
</dbReference>
<evidence type="ECO:0000259" key="7">
    <source>
        <dbReference type="PROSITE" id="PS50850"/>
    </source>
</evidence>
<dbReference type="InterPro" id="IPR036259">
    <property type="entry name" value="MFS_trans_sf"/>
</dbReference>
<dbReference type="PROSITE" id="PS50850">
    <property type="entry name" value="MFS"/>
    <property type="match status" value="1"/>
</dbReference>
<keyword evidence="2 6" id="KW-0812">Transmembrane</keyword>
<feature type="compositionally biased region" description="Low complexity" evidence="5">
    <location>
        <begin position="225"/>
        <end position="240"/>
    </location>
</feature>
<dbReference type="CDD" id="cd17321">
    <property type="entry name" value="MFS_MMR_MDR_like"/>
    <property type="match status" value="1"/>
</dbReference>
<dbReference type="SUPFAM" id="SSF103473">
    <property type="entry name" value="MFS general substrate transporter"/>
    <property type="match status" value="1"/>
</dbReference>
<dbReference type="InterPro" id="IPR011701">
    <property type="entry name" value="MFS"/>
</dbReference>
<keyword evidence="9" id="KW-1185">Reference proteome</keyword>
<evidence type="ECO:0000256" key="1">
    <source>
        <dbReference type="ARBA" id="ARBA00004651"/>
    </source>
</evidence>
<dbReference type="InterPro" id="IPR020846">
    <property type="entry name" value="MFS_dom"/>
</dbReference>
<feature type="region of interest" description="Disordered" evidence="5">
    <location>
        <begin position="205"/>
        <end position="241"/>
    </location>
</feature>
<evidence type="ECO:0000256" key="5">
    <source>
        <dbReference type="SAM" id="MobiDB-lite"/>
    </source>
</evidence>
<feature type="transmembrane region" description="Helical" evidence="6">
    <location>
        <begin position="343"/>
        <end position="369"/>
    </location>
</feature>
<feature type="transmembrane region" description="Helical" evidence="6">
    <location>
        <begin position="54"/>
        <end position="73"/>
    </location>
</feature>
<feature type="transmembrane region" description="Helical" evidence="6">
    <location>
        <begin position="20"/>
        <end position="42"/>
    </location>
</feature>
<gene>
    <name evidence="8" type="primary">stp_2</name>
    <name evidence="8" type="ORF">NCTC11636_01681</name>
</gene>
<sequence length="511" mass="52241">MARAPHTGSDVTMTDEQKHILALLLIPAFASLLAASSVNVILPSLREDMSASTTAIQWVVSGYALVFGVLLVAAGRAGDLVGRGCLFVSGLALFGLGSLGSGLAPTMTWVNLARLLTGIGSGLLSPQVSGMIQQYFSGNTRGRAFGVFGGVIGVSVAVGPVLAGALVSLLGTSWGWRASFLVNVPIALVAIWVARRVLPASAWRGAAGSPQPGSPQTRSPQTGTPQAGSPQAGSSAAPEASARRRVDLDVVGTVLLTVSTLLVMTPFLATSTTSLRWLALPAAGLTLTAWTLWEAAYTRRGRAPMVDLTLFTQRSFANGCLISALVFLGGTSVWLVIAQYLQAGLGVSAMVSGSIGIPAALASAVVAPLVGRHVLRLGRVLVLIGLLVAIAGLAATMLAVHLTATTGLSHWWMLGTLCLVGLGQGLVTSPNQTLTLVEVPLRYAGTAGGVLQTGQRIGAAIGVTAISSIAFTVSQASGWDRALRLSFLAVIISFAAAAAVAVLDMVAARRG</sequence>
<feature type="transmembrane region" description="Helical" evidence="6">
    <location>
        <begin position="381"/>
        <end position="404"/>
    </location>
</feature>
<proteinExistence type="predicted"/>
<dbReference type="EMBL" id="LR134350">
    <property type="protein sequence ID" value="VEG28716.1"/>
    <property type="molecule type" value="Genomic_DNA"/>
</dbReference>
<dbReference type="PANTHER" id="PTHR42718:SF39">
    <property type="entry name" value="ACTINORHODIN TRANSPORTER-RELATED"/>
    <property type="match status" value="1"/>
</dbReference>
<evidence type="ECO:0000256" key="4">
    <source>
        <dbReference type="ARBA" id="ARBA00023136"/>
    </source>
</evidence>
<keyword evidence="4 6" id="KW-0472">Membrane</keyword>
<dbReference type="Gene3D" id="1.20.1720.10">
    <property type="entry name" value="Multidrug resistance protein D"/>
    <property type="match status" value="1"/>
</dbReference>
<name>A0A3S4RX37_9ACTO</name>
<evidence type="ECO:0000256" key="2">
    <source>
        <dbReference type="ARBA" id="ARBA00022692"/>
    </source>
</evidence>
<reference evidence="8 9" key="1">
    <citation type="submission" date="2018-12" db="EMBL/GenBank/DDBJ databases">
        <authorList>
            <consortium name="Pathogen Informatics"/>
        </authorList>
    </citation>
    <scope>NUCLEOTIDE SEQUENCE [LARGE SCALE GENOMIC DNA]</scope>
    <source>
        <strain evidence="8 9">NCTC11636</strain>
    </source>
</reference>
<feature type="domain" description="Major facilitator superfamily (MFS) profile" evidence="7">
    <location>
        <begin position="20"/>
        <end position="510"/>
    </location>
</feature>
<dbReference type="RefSeq" id="WP_232009681.1">
    <property type="nucleotide sequence ID" value="NZ_LR134350.1"/>
</dbReference>
<feature type="transmembrane region" description="Helical" evidence="6">
    <location>
        <begin position="112"/>
        <end position="132"/>
    </location>
</feature>
<evidence type="ECO:0000313" key="9">
    <source>
        <dbReference type="Proteomes" id="UP000266895"/>
    </source>
</evidence>
<evidence type="ECO:0000256" key="3">
    <source>
        <dbReference type="ARBA" id="ARBA00022989"/>
    </source>
</evidence>
<feature type="transmembrane region" description="Helical" evidence="6">
    <location>
        <begin position="485"/>
        <end position="507"/>
    </location>
</feature>
<dbReference type="Gene3D" id="1.20.1250.20">
    <property type="entry name" value="MFS general substrate transporter like domains"/>
    <property type="match status" value="1"/>
</dbReference>
<feature type="transmembrane region" description="Helical" evidence="6">
    <location>
        <begin position="80"/>
        <end position="100"/>
    </location>
</feature>
<evidence type="ECO:0000313" key="8">
    <source>
        <dbReference type="EMBL" id="VEG28716.1"/>
    </source>
</evidence>
<dbReference type="AlphaFoldDB" id="A0A3S4RX37"/>
<evidence type="ECO:0000256" key="6">
    <source>
        <dbReference type="SAM" id="Phobius"/>
    </source>
</evidence>
<accession>A0A3S4RX37</accession>
<organism evidence="8 9">
    <name type="scientific">Actinomyces howellii</name>
    <dbReference type="NCBI Taxonomy" id="52771"/>
    <lineage>
        <taxon>Bacteria</taxon>
        <taxon>Bacillati</taxon>
        <taxon>Actinomycetota</taxon>
        <taxon>Actinomycetes</taxon>
        <taxon>Actinomycetales</taxon>
        <taxon>Actinomycetaceae</taxon>
        <taxon>Actinomyces</taxon>
    </lineage>
</organism>
<feature type="compositionally biased region" description="Polar residues" evidence="5">
    <location>
        <begin position="214"/>
        <end position="224"/>
    </location>
</feature>
<comment type="subcellular location">
    <subcellularLocation>
        <location evidence="1">Cell membrane</location>
        <topology evidence="1">Multi-pass membrane protein</topology>
    </subcellularLocation>
</comment>
<protein>
    <submittedName>
        <fullName evidence="8">Spectinomycin tetracycline efflux pump</fullName>
    </submittedName>
</protein>
<keyword evidence="3 6" id="KW-1133">Transmembrane helix</keyword>
<dbReference type="PANTHER" id="PTHR42718">
    <property type="entry name" value="MAJOR FACILITATOR SUPERFAMILY MULTIDRUG TRANSPORTER MFSC"/>
    <property type="match status" value="1"/>
</dbReference>
<dbReference type="GO" id="GO:0022857">
    <property type="term" value="F:transmembrane transporter activity"/>
    <property type="evidence" value="ECO:0007669"/>
    <property type="project" value="InterPro"/>
</dbReference>
<feature type="transmembrane region" description="Helical" evidence="6">
    <location>
        <begin position="275"/>
        <end position="295"/>
    </location>
</feature>
<feature type="transmembrane region" description="Helical" evidence="6">
    <location>
        <begin position="457"/>
        <end position="479"/>
    </location>
</feature>
<dbReference type="GO" id="GO:0005886">
    <property type="term" value="C:plasma membrane"/>
    <property type="evidence" value="ECO:0007669"/>
    <property type="project" value="UniProtKB-SubCell"/>
</dbReference>
<feature type="transmembrane region" description="Helical" evidence="6">
    <location>
        <begin position="174"/>
        <end position="194"/>
    </location>
</feature>
<dbReference type="Pfam" id="PF07690">
    <property type="entry name" value="MFS_1"/>
    <property type="match status" value="1"/>
</dbReference>
<feature type="transmembrane region" description="Helical" evidence="6">
    <location>
        <begin position="144"/>
        <end position="168"/>
    </location>
</feature>
<feature type="transmembrane region" description="Helical" evidence="6">
    <location>
        <begin position="250"/>
        <end position="269"/>
    </location>
</feature>